<dbReference type="Proteomes" id="UP000538566">
    <property type="component" value="Unassembled WGS sequence"/>
</dbReference>
<dbReference type="EMBL" id="JACHOA010000008">
    <property type="protein sequence ID" value="MBB4615470.1"/>
    <property type="molecule type" value="Genomic_DNA"/>
</dbReference>
<organism evidence="1 2">
    <name type="scientific">Novosphingobium taihuense</name>
    <dbReference type="NCBI Taxonomy" id="260085"/>
    <lineage>
        <taxon>Bacteria</taxon>
        <taxon>Pseudomonadati</taxon>
        <taxon>Pseudomonadota</taxon>
        <taxon>Alphaproteobacteria</taxon>
        <taxon>Sphingomonadales</taxon>
        <taxon>Sphingomonadaceae</taxon>
        <taxon>Novosphingobium</taxon>
    </lineage>
</organism>
<dbReference type="RefSeq" id="WP_144907290.1">
    <property type="nucleotide sequence ID" value="NZ_JACHOA010000008.1"/>
</dbReference>
<proteinExistence type="predicted"/>
<keyword evidence="2" id="KW-1185">Reference proteome</keyword>
<reference evidence="1 2" key="1">
    <citation type="submission" date="2020-08" db="EMBL/GenBank/DDBJ databases">
        <title>Genomic Encyclopedia of Type Strains, Phase IV (KMG-IV): sequencing the most valuable type-strain genomes for metagenomic binning, comparative biology and taxonomic classification.</title>
        <authorList>
            <person name="Goeker M."/>
        </authorList>
    </citation>
    <scope>NUCLEOTIDE SEQUENCE [LARGE SCALE GENOMIC DNA]</scope>
    <source>
        <strain evidence="1 2">DSM 17507</strain>
    </source>
</reference>
<gene>
    <name evidence="1" type="ORF">GGR37_003766</name>
</gene>
<dbReference type="SUPFAM" id="SSF54909">
    <property type="entry name" value="Dimeric alpha+beta barrel"/>
    <property type="match status" value="1"/>
</dbReference>
<name>A0A7W7EXL5_9SPHN</name>
<dbReference type="OrthoDB" id="3034735at2"/>
<accession>A0A7W7EXL5</accession>
<evidence type="ECO:0008006" key="3">
    <source>
        <dbReference type="Google" id="ProtNLM"/>
    </source>
</evidence>
<dbReference type="AlphaFoldDB" id="A0A7W7EXL5"/>
<evidence type="ECO:0000313" key="1">
    <source>
        <dbReference type="EMBL" id="MBB4615470.1"/>
    </source>
</evidence>
<comment type="caution">
    <text evidence="1">The sequence shown here is derived from an EMBL/GenBank/DDBJ whole genome shotgun (WGS) entry which is preliminary data.</text>
</comment>
<dbReference type="InterPro" id="IPR011008">
    <property type="entry name" value="Dimeric_a/b-barrel"/>
</dbReference>
<sequence length="100" mass="11003">MPRLLLVNSRANEGREDEYKAWYTSTHIGEVTQVPGFLSGTFNACIGPDGQPTGEFIAIYEVSDEPPAVLMQALMGASKDMQMTDAIDGSSVRFNFLDRQ</sequence>
<protein>
    <recommendedName>
        <fullName evidence="3">EthD domain-containing protein</fullName>
    </recommendedName>
</protein>
<evidence type="ECO:0000313" key="2">
    <source>
        <dbReference type="Proteomes" id="UP000538566"/>
    </source>
</evidence>